<dbReference type="Proteomes" id="UP000647836">
    <property type="component" value="Unassembled WGS sequence"/>
</dbReference>
<sequence length="190" mass="21494">MINKKVKTKTQNFCKLVSVFISIFVVSPAYASDWIQCAYLSQIEVNTCQIPSYPSARYEYAISYNTTEPLPVVCSQWNVGARIYNKQPFMVLSDNPPVGMSYGGFIFYRGTYASDDGTATCPSGEWRHRYWRLTQDNAILTDVYGSNGCFGGNLPVYCRARKEASTNNILNFEQKRLAQLPESSLLKSNR</sequence>
<name>A0ABR9U347_9NOSO</name>
<protein>
    <submittedName>
        <fullName evidence="2">Uncharacterized protein</fullName>
    </submittedName>
</protein>
<evidence type="ECO:0000313" key="3">
    <source>
        <dbReference type="Proteomes" id="UP000647836"/>
    </source>
</evidence>
<dbReference type="RefSeq" id="WP_194046670.1">
    <property type="nucleotide sequence ID" value="NZ_JADEXF010000735.1"/>
</dbReference>
<feature type="chain" id="PRO_5046306187" evidence="1">
    <location>
        <begin position="32"/>
        <end position="190"/>
    </location>
</feature>
<evidence type="ECO:0000313" key="2">
    <source>
        <dbReference type="EMBL" id="MBE9107089.1"/>
    </source>
</evidence>
<proteinExistence type="predicted"/>
<gene>
    <name evidence="2" type="ORF">IQ229_19830</name>
</gene>
<comment type="caution">
    <text evidence="2">The sequence shown here is derived from an EMBL/GenBank/DDBJ whole genome shotgun (WGS) entry which is preliminary data.</text>
</comment>
<dbReference type="EMBL" id="JADEXF010000735">
    <property type="protein sequence ID" value="MBE9107089.1"/>
    <property type="molecule type" value="Genomic_DNA"/>
</dbReference>
<keyword evidence="1" id="KW-0732">Signal</keyword>
<organism evidence="2 3">
    <name type="scientific">Nostoc cf. edaphicum LEGE 07299</name>
    <dbReference type="NCBI Taxonomy" id="2777974"/>
    <lineage>
        <taxon>Bacteria</taxon>
        <taxon>Bacillati</taxon>
        <taxon>Cyanobacteriota</taxon>
        <taxon>Cyanophyceae</taxon>
        <taxon>Nostocales</taxon>
        <taxon>Nostocaceae</taxon>
        <taxon>Nostoc</taxon>
    </lineage>
</organism>
<feature type="signal peptide" evidence="1">
    <location>
        <begin position="1"/>
        <end position="31"/>
    </location>
</feature>
<evidence type="ECO:0000256" key="1">
    <source>
        <dbReference type="SAM" id="SignalP"/>
    </source>
</evidence>
<keyword evidence="3" id="KW-1185">Reference proteome</keyword>
<accession>A0ABR9U347</accession>
<reference evidence="2 3" key="1">
    <citation type="submission" date="2020-10" db="EMBL/GenBank/DDBJ databases">
        <authorList>
            <person name="Castelo-Branco R."/>
            <person name="Eusebio N."/>
            <person name="Adriana R."/>
            <person name="Vieira A."/>
            <person name="Brugerolle De Fraissinette N."/>
            <person name="Rezende De Castro R."/>
            <person name="Schneider M.P."/>
            <person name="Vasconcelos V."/>
            <person name="Leao P.N."/>
        </authorList>
    </citation>
    <scope>NUCLEOTIDE SEQUENCE [LARGE SCALE GENOMIC DNA]</scope>
    <source>
        <strain evidence="2 3">LEGE 07299</strain>
    </source>
</reference>